<feature type="compositionally biased region" description="Basic and acidic residues" evidence="2">
    <location>
        <begin position="2432"/>
        <end position="2447"/>
    </location>
</feature>
<proteinExistence type="predicted"/>
<feature type="compositionally biased region" description="Polar residues" evidence="2">
    <location>
        <begin position="2807"/>
        <end position="2820"/>
    </location>
</feature>
<feature type="region of interest" description="Disordered" evidence="2">
    <location>
        <begin position="1942"/>
        <end position="1986"/>
    </location>
</feature>
<feature type="compositionally biased region" description="Polar residues" evidence="2">
    <location>
        <begin position="2893"/>
        <end position="2906"/>
    </location>
</feature>
<feature type="signal peptide" evidence="3">
    <location>
        <begin position="1"/>
        <end position="37"/>
    </location>
</feature>
<evidence type="ECO:0000256" key="2">
    <source>
        <dbReference type="SAM" id="MobiDB-lite"/>
    </source>
</evidence>
<dbReference type="Gene3D" id="2.160.20.10">
    <property type="entry name" value="Single-stranded right-handed beta-helix, Pectin lyase-like"/>
    <property type="match status" value="1"/>
</dbReference>
<protein>
    <submittedName>
        <fullName evidence="5">Filamentous hemagglutinin</fullName>
    </submittedName>
</protein>
<feature type="compositionally biased region" description="Polar residues" evidence="2">
    <location>
        <begin position="2936"/>
        <end position="2949"/>
    </location>
</feature>
<feature type="region of interest" description="Disordered" evidence="2">
    <location>
        <begin position="2410"/>
        <end position="2982"/>
    </location>
</feature>
<dbReference type="InterPro" id="IPR011050">
    <property type="entry name" value="Pectin_lyase_fold/virulence"/>
</dbReference>
<sequence length="3015" mass="310742">MKNKNTRSGKITTRNLHKRLCPLYLSLAGIFSAPVDAATTPDNRQSKGPTMGQAANGTPVVNIADPNAKGISMNKFNEFNVEKQGMIFNNSMQDGVTKIGGYAVKNAQLQHEASAIISEVTGAKASYINGTMEVFGKKADIIIANENGISVNGATTINANSLTLSTGKVQANNDGSYKLAVEKGAVSVTGQGINTDGLGYFDIVSRSAQLEGEIAGKADIKVLAGQNDYDLATRSHTVRNKGDGRGPAVAIDGSALGSMYGGKIQLISTESGAGVRHAGGIIASSDLEISADGDITLASLSSEKNMSLSGKNITLNKSTSGVQAKNDIIMNALAGITLNNDVIASTGKIRIDASSLVQNAASLVTNSTTTTVPAIQINVAGQYTLNGKLQALDANGKVIADGVVTLKNGDFVVKVNGVEVPFASLISDTQVISHSGDVQITAGSMNNGGGSVLAKKGTLQFTLKEAFVNSGSVSATGDLTIASGSLRNDGVLYASNNQTLRVGNLDNNGRIFAEKRLVMNASALNNRGNIGATTDALQVTTTGNLTNSGTLVGDAAAVSLNVGGDVDNSGNIISNEKDVSLTASGKSIKNQGKIEGKNVTLTASNADATLENSGTLNARQKAQVKAAKLNNNGGTLSAAGDVALNVSKQLNNTHGGEILAGENLTLDGAQTTALTNDNSRIQGKNVTLTNMSTLTNTGDAVLLASGAMDLSGTTTLTNSASGIQATSILLDHIGTLNNISDATLYSSGNLTLSNIGTLTNDASQLVADGALAMLNITNVSNTNSAAIVGSGSVTISNVDTLHNSNSAVIQSEHALSMNNVGTLNNSTDAALLASGNMTLDGVNTLNNASVILSDGSITMQNGDTLHNNGVVQAGTDLIIRNIRSLMNDGSDHVLMALRNLTIEDVDSLTNSSQAVITASMNTVLNAVGVLTNLSGGVIQAVDGALTVAANSLLNSGSENGSNSTLVAGGDVIVTSENVTNESGAAIVSTDNNLTLNVKNTLNNSDEAVLAGAKTTSLNVQTGNIKNTTEAVIAGTNIAVATKNLQNDANASITADRDLQLTLASLNNTAGILEAGRDLTLSVDNSLTLDANNQNIYAGRAMAIATHGDFTNSTQMEAIGDLTVNADGNFTNAVSIVTGGDLNVTAGNITNNAGSLLWTMGDMSLEARNGTFFNGVSGNVLSMGDMSIIAKEIHNQAGIIRAEKDVNLDAESIRNESSYTGDEISMTGYQNASAVYSTVEHLATKSNTMINFSMPVVTSGLRLDHQAEISAGGNININQRNIYDRKQITNKGGLIQAAKDITVTGDIYNSPEYGEMSIYDYLQLPLEMQGGLTYQWHLGAYHTSTWNFDTLYQFLDFEFGNGAAAGKTGSDDPEKALWYNAVVMTGNESTLFNKMMSDIFGETWQTTDYGTMCGIWASVTASNNEALKNNKTYFVPSEKGEITAGGNFTHNGGTLDNGIADAGVINSHSDVSDIDVGEYTVDTVIAGYDVQVNTKKIDELAMGISPMPTIKDMVSIPGMFEVSTDFKKTAEAEKNGTAYPGPANNIVPIFETRPSMIDQSAYTGSDYFFDQVGYDPQKPVNVIGDNYFTSELIRREINSSVGSFFSIRDGLEGDALVQALMDNAGLAAQDSELGLVVGQSLTEEQRNGLDADIVWFVNQTVNGVDVMVPVVYLCPETLRQMESGDVNGGTATVHAGGDMNVDANSINNANGTISSKGDMTLVSDGDINNVSNGMSAGISAGGDINMSSTSGNINNNGAAINAEGDVNMSAAQGDITMTASVGRDESGKQVIHAFEDGVTAGGSINMEAKSITSNASDITAGQDVSMKATDGDVTFNDLHEIDATRIIDNDVRSALNYTMSDTSTTTGKAIGANVSAGGNMSIEAKNDVVMEGGTYNAQTGSITAENDVTIKTSQDVAHEEQHSSSREFVISAGVSGGGQSVNTSYGTMDGGSTETTSGDYVSAGSESDTSAIGKKPGRAPVNDTAGFTFGMSTSSDSSVTDSKKNTNAAINFGQSGTIEAGKTADIGGADLSAGNALTINAEDVATTKYEDEMKNTSSHKATSFGITGEAHSTLVDTFDKAGNLIEKGTEGQSANAGTTAAEVLGEASNLLLNDLAGGSVTIGGSSSKSHSTSTSTAENINHISANNVSINTKKDTTLNGTDISGQNVEINAGGDVNMNAAKSTSSYSNTTEEHSAGISAGVGVDLSGVSGGASVDYSGSKETGTGNSTSYTNSTITAGDVKIKSGGDMTMSGANIDANTADVDVAGDMTVNSLQDTVHTDNERANWGASVGVAVSTKGVMPTGAVNGGGGSEAYDSATTAKQSGIHTTGDVQVKTGGDLNMAGANIVSDNGTGNVNVAGNINAKDLQDTVEQDGLYGGGGVGIGGLPGKKGGIPSANIYVDTVDEIHRNETQKSTISVGGTTSKGTTGEINTNKDEMSVVTRDEKEAGNNISYTLADPGIGKKKKGSYDVDTPSDHRNGGGSSKHSGDGTKKKEDTPAKPAHSEAVPAVTPSKADNLKPAPKPADSTTKTDTTPSETAHSEAVPAVTPSKADDLKPAPKPADSTTKTDTTPSETAHSEAVPAVTPSKADDLKPAPKPADSTTKTDTTPSETAHSEAVPAVTPSKADDLKPAPKPADSTTPKKKWDVPNTNYPTLSPGSATGKTGKDMPKTPEHRKWNGDMTNGVAPSSNPKGTDVKLSPGSSTGQTGMDMPKTPEHKQWNGDMTNGVTPSSNPKGTDVKLSPGSSTGQTGMDMPKTPEHKQWNGDMTNGVAPSSNPKGTDVKLSPGSSTGQTGMDMPKTPEHKQWNGDMTNGVAPSSNPKGTDVKLSPGSSTGQTGMDMPKTPEHKQWNGDMTNGVAPSSNPKGTDVKLSPGSSTGQTGMDMPKTPEHKQWNGDMTNGVAPSSNPKGTDVKLSPGSSTGQTGMDMPKTPEHKQWNGDMTNGVAPSSNPKGTDVKLSPGSSTGQTGMDMPKTPEHKQWNGDMSATAQPKQWLPLMAETPINIYAKVTITFQDEQLS</sequence>
<dbReference type="InterPro" id="IPR008638">
    <property type="entry name" value="FhaB/CdiA-like_TPS"/>
</dbReference>
<dbReference type="NCBIfam" id="TIGR01731">
    <property type="entry name" value="fil_hemag_20aa"/>
    <property type="match status" value="12"/>
</dbReference>
<evidence type="ECO:0000313" key="5">
    <source>
        <dbReference type="EMBL" id="VYU08085.1"/>
    </source>
</evidence>
<accession>A0A6N3BVK4</accession>
<feature type="compositionally biased region" description="Low complexity" evidence="2">
    <location>
        <begin position="2560"/>
        <end position="2574"/>
    </location>
</feature>
<feature type="compositionally biased region" description="Basic and acidic residues" evidence="2">
    <location>
        <begin position="2485"/>
        <end position="2497"/>
    </location>
</feature>
<dbReference type="SUPFAM" id="SSF51126">
    <property type="entry name" value="Pectin lyase-like"/>
    <property type="match status" value="1"/>
</dbReference>
<keyword evidence="3" id="KW-0732">Signal</keyword>
<dbReference type="InterPro" id="IPR012334">
    <property type="entry name" value="Pectin_lyas_fold"/>
</dbReference>
<feature type="domain" description="Filamentous haemagglutinin FhaB/tRNA nuclease CdiA-like TPS" evidence="4">
    <location>
        <begin position="55"/>
        <end position="174"/>
    </location>
</feature>
<feature type="compositionally biased region" description="Low complexity" evidence="2">
    <location>
        <begin position="2597"/>
        <end position="2611"/>
    </location>
</feature>
<dbReference type="InterPro" id="IPR025157">
    <property type="entry name" value="Hemagglutinin_rpt"/>
</dbReference>
<feature type="compositionally biased region" description="Low complexity" evidence="2">
    <location>
        <begin position="2414"/>
        <end position="2428"/>
    </location>
</feature>
<feature type="compositionally biased region" description="Basic and acidic residues" evidence="2">
    <location>
        <begin position="2663"/>
        <end position="2677"/>
    </location>
</feature>
<dbReference type="NCBIfam" id="TIGR01901">
    <property type="entry name" value="adhes_NPXG"/>
    <property type="match status" value="1"/>
</dbReference>
<dbReference type="Pfam" id="PF05594">
    <property type="entry name" value="Fil_haemagg"/>
    <property type="match status" value="9"/>
</dbReference>
<evidence type="ECO:0000256" key="1">
    <source>
        <dbReference type="ARBA" id="ARBA00022656"/>
    </source>
</evidence>
<dbReference type="Pfam" id="PF05860">
    <property type="entry name" value="TPS"/>
    <property type="match status" value="1"/>
</dbReference>
<dbReference type="SMART" id="SM00912">
    <property type="entry name" value="Haemagg_act"/>
    <property type="match status" value="1"/>
</dbReference>
<feature type="chain" id="PRO_5027069041" evidence="3">
    <location>
        <begin position="38"/>
        <end position="3015"/>
    </location>
</feature>
<feature type="compositionally biased region" description="Polar residues" evidence="2">
    <location>
        <begin position="1942"/>
        <end position="1969"/>
    </location>
</feature>
<organism evidence="5">
    <name type="scientific">Enterobacter agglomerans</name>
    <name type="common">Erwinia herbicola</name>
    <name type="synonym">Pantoea agglomerans</name>
    <dbReference type="NCBI Taxonomy" id="549"/>
    <lineage>
        <taxon>Bacteria</taxon>
        <taxon>Pseudomonadati</taxon>
        <taxon>Pseudomonadota</taxon>
        <taxon>Gammaproteobacteria</taxon>
        <taxon>Enterobacterales</taxon>
        <taxon>Erwiniaceae</taxon>
        <taxon>Pantoea</taxon>
        <taxon>Pantoea agglomerans group</taxon>
    </lineage>
</organism>
<dbReference type="InterPro" id="IPR010069">
    <property type="entry name" value="CdiA_FHA1_rpt"/>
</dbReference>
<feature type="compositionally biased region" description="Polar residues" evidence="2">
    <location>
        <begin position="40"/>
        <end position="56"/>
    </location>
</feature>
<dbReference type="EMBL" id="CACRUS010000006">
    <property type="protein sequence ID" value="VYU08085.1"/>
    <property type="molecule type" value="Genomic_DNA"/>
</dbReference>
<feature type="compositionally biased region" description="Polar residues" evidence="2">
    <location>
        <begin position="2850"/>
        <end position="2863"/>
    </location>
</feature>
<feature type="compositionally biased region" description="Polar residues" evidence="2">
    <location>
        <begin position="2647"/>
        <end position="2661"/>
    </location>
</feature>
<feature type="compositionally biased region" description="Low complexity" evidence="2">
    <location>
        <begin position="2523"/>
        <end position="2537"/>
    </location>
</feature>
<keyword evidence="1" id="KW-0800">Toxin</keyword>
<dbReference type="GO" id="GO:0003824">
    <property type="term" value="F:catalytic activity"/>
    <property type="evidence" value="ECO:0007669"/>
    <property type="project" value="UniProtKB-ARBA"/>
</dbReference>
<feature type="region of interest" description="Disordered" evidence="2">
    <location>
        <begin position="39"/>
        <end position="59"/>
    </location>
</feature>
<dbReference type="InterPro" id="IPR008619">
    <property type="entry name" value="Filamentous_hemagglutn_rpt"/>
</dbReference>
<gene>
    <name evidence="5" type="primary">fhaB_1</name>
    <name evidence="5" type="ORF">PALFYP105_03238</name>
</gene>
<feature type="compositionally biased region" description="Polar residues" evidence="2">
    <location>
        <begin position="2721"/>
        <end position="2734"/>
    </location>
</feature>
<dbReference type="GO" id="GO:0090729">
    <property type="term" value="F:toxin activity"/>
    <property type="evidence" value="ECO:0007669"/>
    <property type="project" value="UniProtKB-KW"/>
</dbReference>
<evidence type="ECO:0000259" key="4">
    <source>
        <dbReference type="SMART" id="SM00912"/>
    </source>
</evidence>
<dbReference type="Pfam" id="PF13332">
    <property type="entry name" value="Fil_haemagg_2"/>
    <property type="match status" value="2"/>
</dbReference>
<feature type="compositionally biased region" description="Polar residues" evidence="2">
    <location>
        <begin position="2764"/>
        <end position="2777"/>
    </location>
</feature>
<reference evidence="5" key="1">
    <citation type="submission" date="2019-11" db="EMBL/GenBank/DDBJ databases">
        <authorList>
            <person name="Feng L."/>
        </authorList>
    </citation>
    <scope>NUCLEOTIDE SEQUENCE</scope>
    <source>
        <strain evidence="5">PagglomeransLFYP105</strain>
    </source>
</reference>
<evidence type="ECO:0000256" key="3">
    <source>
        <dbReference type="SAM" id="SignalP"/>
    </source>
</evidence>
<name>A0A6N3BVK4_ENTAG</name>